<dbReference type="InterPro" id="IPR020846">
    <property type="entry name" value="MFS_dom"/>
</dbReference>
<evidence type="ECO:0000313" key="10">
    <source>
        <dbReference type="EMBL" id="OQV17350.1"/>
    </source>
</evidence>
<evidence type="ECO:0000256" key="8">
    <source>
        <dbReference type="SAM" id="Phobius"/>
    </source>
</evidence>
<accession>A0A1W0WQ67</accession>
<reference evidence="11" key="1">
    <citation type="submission" date="2017-01" db="EMBL/GenBank/DDBJ databases">
        <title>Comparative genomics of anhydrobiosis in the tardigrade Hypsibius dujardini.</title>
        <authorList>
            <person name="Yoshida Y."/>
            <person name="Koutsovoulos G."/>
            <person name="Laetsch D."/>
            <person name="Stevens L."/>
            <person name="Kumar S."/>
            <person name="Horikawa D."/>
            <person name="Ishino K."/>
            <person name="Komine S."/>
            <person name="Tomita M."/>
            <person name="Blaxter M."/>
            <person name="Arakawa K."/>
        </authorList>
    </citation>
    <scope>NUCLEOTIDE SEQUENCE [LARGE SCALE GENOMIC DNA]</scope>
    <source>
        <strain evidence="11">Z151</strain>
    </source>
</reference>
<evidence type="ECO:0000256" key="6">
    <source>
        <dbReference type="ARBA" id="ARBA00023136"/>
    </source>
</evidence>
<dbReference type="EMBL" id="MTYJ01000062">
    <property type="protein sequence ID" value="OQV17350.1"/>
    <property type="molecule type" value="Genomic_DNA"/>
</dbReference>
<dbReference type="Gene3D" id="1.20.1250.20">
    <property type="entry name" value="MFS general substrate transporter like domains"/>
    <property type="match status" value="1"/>
</dbReference>
<feature type="transmembrane region" description="Helical" evidence="8">
    <location>
        <begin position="143"/>
        <end position="163"/>
    </location>
</feature>
<keyword evidence="3" id="KW-1003">Cell membrane</keyword>
<dbReference type="InterPro" id="IPR005828">
    <property type="entry name" value="MFS_sugar_transport-like"/>
</dbReference>
<feature type="transmembrane region" description="Helical" evidence="8">
    <location>
        <begin position="202"/>
        <end position="221"/>
    </location>
</feature>
<gene>
    <name evidence="10" type="ORF">BV898_08599</name>
</gene>
<dbReference type="Pfam" id="PF00083">
    <property type="entry name" value="Sugar_tr"/>
    <property type="match status" value="1"/>
</dbReference>
<evidence type="ECO:0000256" key="4">
    <source>
        <dbReference type="ARBA" id="ARBA00022692"/>
    </source>
</evidence>
<evidence type="ECO:0000256" key="2">
    <source>
        <dbReference type="ARBA" id="ARBA00022448"/>
    </source>
</evidence>
<dbReference type="InterPro" id="IPR005829">
    <property type="entry name" value="Sugar_transporter_CS"/>
</dbReference>
<keyword evidence="6 8" id="KW-0472">Membrane</keyword>
<feature type="transmembrane region" description="Helical" evidence="8">
    <location>
        <begin position="355"/>
        <end position="378"/>
    </location>
</feature>
<dbReference type="SUPFAM" id="SSF103473">
    <property type="entry name" value="MFS general substrate transporter"/>
    <property type="match status" value="1"/>
</dbReference>
<name>A0A1W0WQ67_HYPEX</name>
<feature type="transmembrane region" description="Helical" evidence="8">
    <location>
        <begin position="432"/>
        <end position="456"/>
    </location>
</feature>
<feature type="transmembrane region" description="Helical" evidence="8">
    <location>
        <begin position="110"/>
        <end position="131"/>
    </location>
</feature>
<feature type="transmembrane region" description="Helical" evidence="8">
    <location>
        <begin position="385"/>
        <end position="408"/>
    </location>
</feature>
<evidence type="ECO:0000256" key="3">
    <source>
        <dbReference type="ARBA" id="ARBA00022475"/>
    </source>
</evidence>
<dbReference type="OrthoDB" id="4540492at2759"/>
<evidence type="ECO:0000259" key="9">
    <source>
        <dbReference type="PROSITE" id="PS50850"/>
    </source>
</evidence>
<feature type="transmembrane region" description="Helical" evidence="8">
    <location>
        <begin position="233"/>
        <end position="254"/>
    </location>
</feature>
<evidence type="ECO:0000256" key="1">
    <source>
        <dbReference type="ARBA" id="ARBA00004651"/>
    </source>
</evidence>
<dbReference type="GO" id="GO:0005353">
    <property type="term" value="F:fructose transmembrane transporter activity"/>
    <property type="evidence" value="ECO:0007669"/>
    <property type="project" value="UniProtKB-ARBA"/>
</dbReference>
<proteinExistence type="inferred from homology"/>
<feature type="transmembrane region" description="Helical" evidence="8">
    <location>
        <begin position="497"/>
        <end position="516"/>
    </location>
</feature>
<dbReference type="PANTHER" id="PTHR23503:SF8">
    <property type="entry name" value="FACILITATED GLUCOSE TRANSPORTER PROTEIN 1"/>
    <property type="match status" value="1"/>
</dbReference>
<dbReference type="PRINTS" id="PR00171">
    <property type="entry name" value="SUGRTRNSPORT"/>
</dbReference>
<evidence type="ECO:0000256" key="7">
    <source>
        <dbReference type="RuleBase" id="RU003346"/>
    </source>
</evidence>
<dbReference type="PROSITE" id="PS50850">
    <property type="entry name" value="MFS"/>
    <property type="match status" value="1"/>
</dbReference>
<keyword evidence="2 7" id="KW-0813">Transport</keyword>
<dbReference type="GO" id="GO:0005886">
    <property type="term" value="C:plasma membrane"/>
    <property type="evidence" value="ECO:0007669"/>
    <property type="project" value="UniProtKB-SubCell"/>
</dbReference>
<dbReference type="FunFam" id="1.20.1250.20:FF:001511">
    <property type="entry name" value="Solute carrier family 2, facilitated glucose transporter member 5"/>
    <property type="match status" value="1"/>
</dbReference>
<feature type="transmembrane region" description="Helical" evidence="8">
    <location>
        <begin position="12"/>
        <end position="35"/>
    </location>
</feature>
<keyword evidence="5 8" id="KW-1133">Transmembrane helix</keyword>
<comment type="similarity">
    <text evidence="7">Belongs to the major facilitator superfamily. Sugar transporter (TC 2.A.1.1) family.</text>
</comment>
<dbReference type="AlphaFoldDB" id="A0A1W0WQ67"/>
<feature type="domain" description="Major facilitator superfamily (MFS) profile" evidence="9">
    <location>
        <begin position="17"/>
        <end position="522"/>
    </location>
</feature>
<keyword evidence="4 8" id="KW-0812">Transmembrane</keyword>
<dbReference type="InterPro" id="IPR003663">
    <property type="entry name" value="Sugar/inositol_transpt"/>
</dbReference>
<dbReference type="PANTHER" id="PTHR23503">
    <property type="entry name" value="SOLUTE CARRIER FAMILY 2"/>
    <property type="match status" value="1"/>
</dbReference>
<dbReference type="Proteomes" id="UP000192578">
    <property type="component" value="Unassembled WGS sequence"/>
</dbReference>
<organism evidence="10 11">
    <name type="scientific">Hypsibius exemplaris</name>
    <name type="common">Freshwater tardigrade</name>
    <dbReference type="NCBI Taxonomy" id="2072580"/>
    <lineage>
        <taxon>Eukaryota</taxon>
        <taxon>Metazoa</taxon>
        <taxon>Ecdysozoa</taxon>
        <taxon>Tardigrada</taxon>
        <taxon>Eutardigrada</taxon>
        <taxon>Parachela</taxon>
        <taxon>Hypsibioidea</taxon>
        <taxon>Hypsibiidae</taxon>
        <taxon>Hypsibius</taxon>
    </lineage>
</organism>
<feature type="transmembrane region" description="Helical" evidence="8">
    <location>
        <begin position="468"/>
        <end position="491"/>
    </location>
</feature>
<dbReference type="PROSITE" id="PS00216">
    <property type="entry name" value="SUGAR_TRANSPORT_1"/>
    <property type="match status" value="1"/>
</dbReference>
<feature type="transmembrane region" description="Helical" evidence="8">
    <location>
        <begin position="169"/>
        <end position="190"/>
    </location>
</feature>
<evidence type="ECO:0000313" key="11">
    <source>
        <dbReference type="Proteomes" id="UP000192578"/>
    </source>
</evidence>
<dbReference type="InterPro" id="IPR045263">
    <property type="entry name" value="GLUT"/>
</dbReference>
<sequence>MMNFRAAGLTKTLLFSVLSIGFGSSFLYGFNIGVINTPQTVMGQWIRDIECRRTSIERSPRAATTTTTSIPVLHGNSTGNATAESANIWCRQLNEKQRQRMFKRNPKLNAIWTAVASVFCVGGLLGSLISNPIVRKFGRKGTLLLNNGTGIIAAILLATPYFLDSFELLMIGRFVAGLNGGITSAVAPLYMTEIPPMKLRGALGGFHQFFIVFAILIAQVLGHPALLGTPTRWPYLFGFGLIPCIFQLLTLPFCPESPKHLYLGRDKEAKAAKALKHLRGSQSFQTEMEEMRETKEDTQNDKRHYSILDLFRDPFLRQVTFIAMIMTASGHASGHGTVIYYSTSVFKSAGMSSGMAVYATIGMGALYAVSTFITAALVEKAGRRQLMLIGLGGMCILTALLSVFMVLYEKSHATPDDVKDAENSPLGDWTPYASVACIYLHTVIYSIGPGTIPAFLVSEMFTQGPRGAATSISLATNWLTNLLVVLAFPLIQAQIEGYTFIIFAVLLAFYFVYTYWKIPETRGKETEQILDELRKIVGVNKVDRA</sequence>
<comment type="subcellular location">
    <subcellularLocation>
        <location evidence="1">Cell membrane</location>
        <topology evidence="1">Multi-pass membrane protein</topology>
    </subcellularLocation>
</comment>
<dbReference type="InterPro" id="IPR036259">
    <property type="entry name" value="MFS_trans_sf"/>
</dbReference>
<protein>
    <submittedName>
        <fullName evidence="10">Solute carrier family 2, facilitated glucose transporter member 1</fullName>
    </submittedName>
</protein>
<evidence type="ECO:0000256" key="5">
    <source>
        <dbReference type="ARBA" id="ARBA00022989"/>
    </source>
</evidence>
<feature type="transmembrane region" description="Helical" evidence="8">
    <location>
        <begin position="321"/>
        <end position="343"/>
    </location>
</feature>
<dbReference type="GO" id="GO:1990539">
    <property type="term" value="P:fructose import across plasma membrane"/>
    <property type="evidence" value="ECO:0007669"/>
    <property type="project" value="UniProtKB-ARBA"/>
</dbReference>
<dbReference type="NCBIfam" id="TIGR00879">
    <property type="entry name" value="SP"/>
    <property type="match status" value="1"/>
</dbReference>
<keyword evidence="10" id="KW-0762">Sugar transport</keyword>
<dbReference type="PROSITE" id="PS00217">
    <property type="entry name" value="SUGAR_TRANSPORT_2"/>
    <property type="match status" value="1"/>
</dbReference>
<keyword evidence="11" id="KW-1185">Reference proteome</keyword>
<comment type="caution">
    <text evidence="10">The sequence shown here is derived from an EMBL/GenBank/DDBJ whole genome shotgun (WGS) entry which is preliminary data.</text>
</comment>